<feature type="transmembrane region" description="Helical" evidence="1">
    <location>
        <begin position="98"/>
        <end position="119"/>
    </location>
</feature>
<accession>A0A6C0F4E0</accession>
<protein>
    <submittedName>
        <fullName evidence="2">Uncharacterized protein</fullName>
    </submittedName>
</protein>
<keyword evidence="1" id="KW-0812">Transmembrane</keyword>
<feature type="transmembrane region" description="Helical" evidence="1">
    <location>
        <begin position="131"/>
        <end position="150"/>
    </location>
</feature>
<keyword evidence="1" id="KW-1133">Transmembrane helix</keyword>
<evidence type="ECO:0000256" key="1">
    <source>
        <dbReference type="SAM" id="Phobius"/>
    </source>
</evidence>
<dbReference type="AlphaFoldDB" id="A0A6C0F4E0"/>
<organism evidence="2">
    <name type="scientific">viral metagenome</name>
    <dbReference type="NCBI Taxonomy" id="1070528"/>
    <lineage>
        <taxon>unclassified sequences</taxon>
        <taxon>metagenomes</taxon>
        <taxon>organismal metagenomes</taxon>
    </lineage>
</organism>
<keyword evidence="1" id="KW-0472">Membrane</keyword>
<proteinExistence type="predicted"/>
<evidence type="ECO:0000313" key="2">
    <source>
        <dbReference type="EMBL" id="QHT36012.1"/>
    </source>
</evidence>
<feature type="transmembrane region" description="Helical" evidence="1">
    <location>
        <begin position="59"/>
        <end position="78"/>
    </location>
</feature>
<feature type="transmembrane region" description="Helical" evidence="1">
    <location>
        <begin position="31"/>
        <end position="52"/>
    </location>
</feature>
<sequence>MSGSKSIIDQTSSNFVNAKKGNWVYDSFFSIAYAFIAGGLVLVLMTTFTVSYSSLIGSILGYCAAGVGIAMIGGYIFYTLSTAENQAKFTFGSVIYRLTPFITLLSIIFMSVYIIGTYLERISSGKVTGFYNVFTVISTIFVSLQVYILFKSSRSAKFREDGIMSNTSISSSYLLSVLNLIIVVTLGIALKYYSTDGYQNMIPY</sequence>
<reference evidence="2" key="1">
    <citation type="journal article" date="2020" name="Nature">
        <title>Giant virus diversity and host interactions through global metagenomics.</title>
        <authorList>
            <person name="Schulz F."/>
            <person name="Roux S."/>
            <person name="Paez-Espino D."/>
            <person name="Jungbluth S."/>
            <person name="Walsh D.A."/>
            <person name="Denef V.J."/>
            <person name="McMahon K.D."/>
            <person name="Konstantinidis K.T."/>
            <person name="Eloe-Fadrosh E.A."/>
            <person name="Kyrpides N.C."/>
            <person name="Woyke T."/>
        </authorList>
    </citation>
    <scope>NUCLEOTIDE SEQUENCE</scope>
    <source>
        <strain evidence="2">GVMAG-M-3300009182-46</strain>
    </source>
</reference>
<dbReference type="EMBL" id="MN739029">
    <property type="protein sequence ID" value="QHT36012.1"/>
    <property type="molecule type" value="Genomic_DNA"/>
</dbReference>
<name>A0A6C0F4E0_9ZZZZ</name>
<feature type="transmembrane region" description="Helical" evidence="1">
    <location>
        <begin position="170"/>
        <end position="193"/>
    </location>
</feature>